<evidence type="ECO:0000256" key="6">
    <source>
        <dbReference type="RuleBase" id="RU367161"/>
    </source>
</evidence>
<evidence type="ECO:0000256" key="4">
    <source>
        <dbReference type="ARBA" id="ARBA00022705"/>
    </source>
</evidence>
<feature type="domain" description="DNA replication complex GINS protein PSF3 N-terminal" evidence="8">
    <location>
        <begin position="7"/>
        <end position="57"/>
    </location>
</feature>
<dbReference type="CDD" id="cd21693">
    <property type="entry name" value="GINS_B_Psf3"/>
    <property type="match status" value="1"/>
</dbReference>
<dbReference type="InterPro" id="IPR036224">
    <property type="entry name" value="GINS_bundle-like_dom_sf"/>
</dbReference>
<comment type="subcellular location">
    <subcellularLocation>
        <location evidence="1 6">Nucleus</location>
    </subcellularLocation>
</comment>
<evidence type="ECO:0000259" key="7">
    <source>
        <dbReference type="Pfam" id="PF05916"/>
    </source>
</evidence>
<keyword evidence="10" id="KW-1185">Reference proteome</keyword>
<evidence type="ECO:0000256" key="1">
    <source>
        <dbReference type="ARBA" id="ARBA00004123"/>
    </source>
</evidence>
<dbReference type="InterPro" id="IPR038437">
    <property type="entry name" value="GINS_Psf3_sf"/>
</dbReference>
<reference evidence="9 10" key="1">
    <citation type="submission" date="2024-04" db="EMBL/GenBank/DDBJ databases">
        <title>Symmetric and asymmetric DNA N6-adenine methylation regulates different biological responses in Mucorales.</title>
        <authorList>
            <consortium name="Lawrence Berkeley National Laboratory"/>
            <person name="Lax C."/>
            <person name="Mondo S.J."/>
            <person name="Osorio-Concepcion M."/>
            <person name="Muszewska A."/>
            <person name="Corrochano-Luque M."/>
            <person name="Gutierrez G."/>
            <person name="Riley R."/>
            <person name="Lipzen A."/>
            <person name="Guo J."/>
            <person name="Hundley H."/>
            <person name="Amirebrahimi M."/>
            <person name="Ng V."/>
            <person name="Lorenzo-Gutierrez D."/>
            <person name="Binder U."/>
            <person name="Yang J."/>
            <person name="Song Y."/>
            <person name="Canovas D."/>
            <person name="Navarro E."/>
            <person name="Freitag M."/>
            <person name="Gabaldon T."/>
            <person name="Grigoriev I.V."/>
            <person name="Corrochano L.M."/>
            <person name="Nicolas F.E."/>
            <person name="Garre V."/>
        </authorList>
    </citation>
    <scope>NUCLEOTIDE SEQUENCE [LARGE SCALE GENOMIC DNA]</scope>
    <source>
        <strain evidence="9 10">L51</strain>
    </source>
</reference>
<comment type="caution">
    <text evidence="9">The sequence shown here is derived from an EMBL/GenBank/DDBJ whole genome shotgun (WGS) entry which is preliminary data.</text>
</comment>
<dbReference type="EMBL" id="JBCLYO010000029">
    <property type="protein sequence ID" value="KAL0076917.1"/>
    <property type="molecule type" value="Genomic_DNA"/>
</dbReference>
<dbReference type="PANTHER" id="PTHR22768">
    <property type="entry name" value="DNA REPLICATION COMPLEX GINS PROTEIN PSF3"/>
    <property type="match status" value="1"/>
</dbReference>
<dbReference type="Gene3D" id="1.20.58.2050">
    <property type="match status" value="1"/>
</dbReference>
<dbReference type="InterPro" id="IPR055221">
    <property type="entry name" value="PSF3_N"/>
</dbReference>
<evidence type="ECO:0000313" key="9">
    <source>
        <dbReference type="EMBL" id="KAL0076917.1"/>
    </source>
</evidence>
<comment type="similarity">
    <text evidence="2 6">Belongs to the GINS3/PSF3 family.</text>
</comment>
<evidence type="ECO:0000256" key="2">
    <source>
        <dbReference type="ARBA" id="ARBA00006343"/>
    </source>
</evidence>
<dbReference type="SUPFAM" id="SSF158573">
    <property type="entry name" value="GINS helical bundle-like"/>
    <property type="match status" value="1"/>
</dbReference>
<dbReference type="PANTHER" id="PTHR22768:SF0">
    <property type="entry name" value="DNA REPLICATION COMPLEX GINS PROTEIN PSF3"/>
    <property type="match status" value="1"/>
</dbReference>
<gene>
    <name evidence="9" type="ORF">J3Q64DRAFT_1307677</name>
</gene>
<evidence type="ECO:0000256" key="3">
    <source>
        <dbReference type="ARBA" id="ARBA00015140"/>
    </source>
</evidence>
<dbReference type="SUPFAM" id="SSF160059">
    <property type="entry name" value="PriA/YqbF domain"/>
    <property type="match status" value="1"/>
</dbReference>
<comment type="subunit">
    <text evidence="6">Component of the GINS complex.</text>
</comment>
<organism evidence="9 10">
    <name type="scientific">Phycomyces blakesleeanus</name>
    <dbReference type="NCBI Taxonomy" id="4837"/>
    <lineage>
        <taxon>Eukaryota</taxon>
        <taxon>Fungi</taxon>
        <taxon>Fungi incertae sedis</taxon>
        <taxon>Mucoromycota</taxon>
        <taxon>Mucoromycotina</taxon>
        <taxon>Mucoromycetes</taxon>
        <taxon>Mucorales</taxon>
        <taxon>Phycomycetaceae</taxon>
        <taxon>Phycomyces</taxon>
    </lineage>
</organism>
<dbReference type="Proteomes" id="UP001448207">
    <property type="component" value="Unassembled WGS sequence"/>
</dbReference>
<evidence type="ECO:0000256" key="5">
    <source>
        <dbReference type="ARBA" id="ARBA00023242"/>
    </source>
</evidence>
<sequence>MENNEYYDIDSILAEHIKIPCTLNHDLGAKVNLSGHGIEVKKATQLELPFWMAKPMAQLTLPTTNENLIALEIPSFFGRRVRNNLNASPTNVDLQSACPYFYVFGTKLVDTVVDDTLGPLMQKTYKARLREIMDHSQTSAAGAGQEFSQKLDETEKELYKSGLESANLLRQWQNRSLHKLKQVDINLRAS</sequence>
<proteinExistence type="inferred from homology"/>
<dbReference type="Pfam" id="PF22466">
    <property type="entry name" value="PSF3_N"/>
    <property type="match status" value="1"/>
</dbReference>
<keyword evidence="4 6" id="KW-0235">DNA replication</keyword>
<dbReference type="CDD" id="cd11713">
    <property type="entry name" value="GINS_A_psf3"/>
    <property type="match status" value="1"/>
</dbReference>
<dbReference type="InterPro" id="IPR010492">
    <property type="entry name" value="GINS_Psf3"/>
</dbReference>
<keyword evidence="5 6" id="KW-0539">Nucleus</keyword>
<comment type="function">
    <text evidence="6">The GINS complex plays an essential role in the initiation of DNA replication.</text>
</comment>
<feature type="domain" description="GINS subunit" evidence="7">
    <location>
        <begin position="80"/>
        <end position="172"/>
    </location>
</feature>
<evidence type="ECO:0000313" key="10">
    <source>
        <dbReference type="Proteomes" id="UP001448207"/>
    </source>
</evidence>
<name>A0ABR3APK8_PHYBL</name>
<dbReference type="InterPro" id="IPR021151">
    <property type="entry name" value="GINS_A"/>
</dbReference>
<accession>A0ABR3APK8</accession>
<evidence type="ECO:0000259" key="8">
    <source>
        <dbReference type="Pfam" id="PF22466"/>
    </source>
</evidence>
<protein>
    <recommendedName>
        <fullName evidence="3 6">DNA replication complex GINS protein PSF3</fullName>
    </recommendedName>
</protein>
<dbReference type="Pfam" id="PF05916">
    <property type="entry name" value="Sld5"/>
    <property type="match status" value="1"/>
</dbReference>